<dbReference type="EMBL" id="JAINUG010000584">
    <property type="protein sequence ID" value="KAJ8366487.1"/>
    <property type="molecule type" value="Genomic_DNA"/>
</dbReference>
<protein>
    <recommendedName>
        <fullName evidence="1">Integrase catalytic domain-containing protein</fullName>
    </recommendedName>
</protein>
<dbReference type="AlphaFoldDB" id="A0AAD7VZK0"/>
<name>A0AAD7VZK0_9TELE</name>
<dbReference type="GO" id="GO:0015074">
    <property type="term" value="P:DNA integration"/>
    <property type="evidence" value="ECO:0007669"/>
    <property type="project" value="InterPro"/>
</dbReference>
<feature type="domain" description="Integrase catalytic" evidence="1">
    <location>
        <begin position="1"/>
        <end position="149"/>
    </location>
</feature>
<dbReference type="PANTHER" id="PTHR37984:SF5">
    <property type="entry name" value="PROTEIN NYNRIN-LIKE"/>
    <property type="match status" value="1"/>
</dbReference>
<proteinExistence type="predicted"/>
<dbReference type="PANTHER" id="PTHR37984">
    <property type="entry name" value="PROTEIN CBG26694"/>
    <property type="match status" value="1"/>
</dbReference>
<organism evidence="2 3">
    <name type="scientific">Aldrovandia affinis</name>
    <dbReference type="NCBI Taxonomy" id="143900"/>
    <lineage>
        <taxon>Eukaryota</taxon>
        <taxon>Metazoa</taxon>
        <taxon>Chordata</taxon>
        <taxon>Craniata</taxon>
        <taxon>Vertebrata</taxon>
        <taxon>Euteleostomi</taxon>
        <taxon>Actinopterygii</taxon>
        <taxon>Neopterygii</taxon>
        <taxon>Teleostei</taxon>
        <taxon>Notacanthiformes</taxon>
        <taxon>Halosauridae</taxon>
        <taxon>Aldrovandia</taxon>
    </lineage>
</organism>
<comment type="caution">
    <text evidence="2">The sequence shown here is derived from an EMBL/GenBank/DDBJ whole genome shotgun (WGS) entry which is preliminary data.</text>
</comment>
<dbReference type="Pfam" id="PF00665">
    <property type="entry name" value="rve"/>
    <property type="match status" value="1"/>
</dbReference>
<reference evidence="2" key="1">
    <citation type="journal article" date="2023" name="Science">
        <title>Genome structures resolve the early diversification of teleost fishes.</title>
        <authorList>
            <person name="Parey E."/>
            <person name="Louis A."/>
            <person name="Montfort J."/>
            <person name="Bouchez O."/>
            <person name="Roques C."/>
            <person name="Iampietro C."/>
            <person name="Lluch J."/>
            <person name="Castinel A."/>
            <person name="Donnadieu C."/>
            <person name="Desvignes T."/>
            <person name="Floi Bucao C."/>
            <person name="Jouanno E."/>
            <person name="Wen M."/>
            <person name="Mejri S."/>
            <person name="Dirks R."/>
            <person name="Jansen H."/>
            <person name="Henkel C."/>
            <person name="Chen W.J."/>
            <person name="Zahm M."/>
            <person name="Cabau C."/>
            <person name="Klopp C."/>
            <person name="Thompson A.W."/>
            <person name="Robinson-Rechavi M."/>
            <person name="Braasch I."/>
            <person name="Lecointre G."/>
            <person name="Bobe J."/>
            <person name="Postlethwait J.H."/>
            <person name="Berthelot C."/>
            <person name="Roest Crollius H."/>
            <person name="Guiguen Y."/>
        </authorList>
    </citation>
    <scope>NUCLEOTIDE SEQUENCE</scope>
    <source>
        <strain evidence="2">NC1722</strain>
    </source>
</reference>
<sequence>MDIVGPFEHGSHDCRFAITLVDYFSKWPEVAFAPQVTTDTVTSFLTTVFAREGNPCSIVTDNGSQFCSTAFSEFLKERGIKHIHTSVYHPQANGAAERFNRVLKECIQAAETHHKPWKQEVTTLLQSYRCSCFGRASDQVELIRAERRKKMECGAPVSVYQCTVANP</sequence>
<evidence type="ECO:0000313" key="2">
    <source>
        <dbReference type="EMBL" id="KAJ8366487.1"/>
    </source>
</evidence>
<evidence type="ECO:0000313" key="3">
    <source>
        <dbReference type="Proteomes" id="UP001221898"/>
    </source>
</evidence>
<dbReference type="PROSITE" id="PS50994">
    <property type="entry name" value="INTEGRASE"/>
    <property type="match status" value="1"/>
</dbReference>
<dbReference type="InterPro" id="IPR050951">
    <property type="entry name" value="Retrovirus_Pol_polyprotein"/>
</dbReference>
<dbReference type="SUPFAM" id="SSF53098">
    <property type="entry name" value="Ribonuclease H-like"/>
    <property type="match status" value="1"/>
</dbReference>
<accession>A0AAD7VZK0</accession>
<dbReference type="GO" id="GO:0003676">
    <property type="term" value="F:nucleic acid binding"/>
    <property type="evidence" value="ECO:0007669"/>
    <property type="project" value="InterPro"/>
</dbReference>
<dbReference type="InterPro" id="IPR012337">
    <property type="entry name" value="RNaseH-like_sf"/>
</dbReference>
<evidence type="ECO:0000259" key="1">
    <source>
        <dbReference type="PROSITE" id="PS50994"/>
    </source>
</evidence>
<gene>
    <name evidence="2" type="ORF">AAFF_G00353400</name>
</gene>
<dbReference type="InterPro" id="IPR001584">
    <property type="entry name" value="Integrase_cat-core"/>
</dbReference>
<keyword evidence="3" id="KW-1185">Reference proteome</keyword>
<dbReference type="Gene3D" id="3.30.420.10">
    <property type="entry name" value="Ribonuclease H-like superfamily/Ribonuclease H"/>
    <property type="match status" value="1"/>
</dbReference>
<dbReference type="Proteomes" id="UP001221898">
    <property type="component" value="Unassembled WGS sequence"/>
</dbReference>
<dbReference type="InterPro" id="IPR036397">
    <property type="entry name" value="RNaseH_sf"/>
</dbReference>